<evidence type="ECO:0000259" key="3">
    <source>
        <dbReference type="Pfam" id="PF21788"/>
    </source>
</evidence>
<name>A0A6G0Y1B0_APHCR</name>
<proteinExistence type="predicted"/>
<dbReference type="Proteomes" id="UP000478052">
    <property type="component" value="Unassembled WGS sequence"/>
</dbReference>
<dbReference type="InterPro" id="IPR021896">
    <property type="entry name" value="THAP9-like_HTH"/>
</dbReference>
<dbReference type="AlphaFoldDB" id="A0A6G0Y1B0"/>
<comment type="caution">
    <text evidence="5">The sequence shown here is derived from an EMBL/GenBank/DDBJ whole genome shotgun (WGS) entry which is preliminary data.</text>
</comment>
<evidence type="ECO:0000259" key="1">
    <source>
        <dbReference type="Pfam" id="PF12017"/>
    </source>
</evidence>
<organism evidence="5 6">
    <name type="scientific">Aphis craccivora</name>
    <name type="common">Cowpea aphid</name>
    <dbReference type="NCBI Taxonomy" id="307492"/>
    <lineage>
        <taxon>Eukaryota</taxon>
        <taxon>Metazoa</taxon>
        <taxon>Ecdysozoa</taxon>
        <taxon>Arthropoda</taxon>
        <taxon>Hexapoda</taxon>
        <taxon>Insecta</taxon>
        <taxon>Pterygota</taxon>
        <taxon>Neoptera</taxon>
        <taxon>Paraneoptera</taxon>
        <taxon>Hemiptera</taxon>
        <taxon>Sternorrhyncha</taxon>
        <taxon>Aphidomorpha</taxon>
        <taxon>Aphidoidea</taxon>
        <taxon>Aphididae</taxon>
        <taxon>Aphidini</taxon>
        <taxon>Aphis</taxon>
        <taxon>Aphis</taxon>
    </lineage>
</organism>
<reference evidence="5 6" key="1">
    <citation type="submission" date="2019-08" db="EMBL/GenBank/DDBJ databases">
        <title>Whole genome of Aphis craccivora.</title>
        <authorList>
            <person name="Voronova N.V."/>
            <person name="Shulinski R.S."/>
            <person name="Bandarenka Y.V."/>
            <person name="Zhorov D.G."/>
            <person name="Warner D."/>
        </authorList>
    </citation>
    <scope>NUCLEOTIDE SEQUENCE [LARGE SCALE GENOMIC DNA]</scope>
    <source>
        <strain evidence="5">180601</strain>
        <tissue evidence="5">Whole Body</tissue>
    </source>
</reference>
<evidence type="ECO:0000259" key="2">
    <source>
        <dbReference type="Pfam" id="PF21787"/>
    </source>
</evidence>
<sequence length="401" mass="46385">MFSQELRRFAISLHFFSARAYSFVRNEFSSTLSKWYAHTNANPGFTSETLNILNLKCKNSDHPIVCGLIIDEMAIRHHVEWDGKNYHGYVDLGAGIDSDKSDIASELNLNLKKTIIQLKKYTYIFPDPPHMIKLVRNTFGEKKILLDSNNNEINFSYLQKLLILQENEGLHLGNKLRKQHKIFFKQKMKVKLATQLLSKSVADTLEFCKNVLHLDEFQSCGPTIHFIRLFNDAFDILNSRSLKQYGKKKALCNKNINDCKIFIHNFSNYIQNLKFSDGNLVINSNRKTGFLGFLMCFNSLLYLYKELIEPNCLNFLLCYKMSQDHLELFFGAIRSHQGFNNNPTARQLRAAYLKLLIHAKIKQGGIGNCIPLEQWSQTQITYGPYIFISQVRGPNTFFYSV</sequence>
<feature type="domain" description="THAP9-like helix-turn-helix" evidence="1">
    <location>
        <begin position="2"/>
        <end position="35"/>
    </location>
</feature>
<dbReference type="InterPro" id="IPR048365">
    <property type="entry name" value="TNP-like_RNaseH_N"/>
</dbReference>
<accession>A0A6G0Y1B0</accession>
<dbReference type="InterPro" id="IPR048366">
    <property type="entry name" value="TNP-like_GBD"/>
</dbReference>
<dbReference type="OrthoDB" id="6630489at2759"/>
<dbReference type="Pfam" id="PF21789">
    <property type="entry name" value="TNP-like_RNaseH_C"/>
    <property type="match status" value="1"/>
</dbReference>
<evidence type="ECO:0000313" key="6">
    <source>
        <dbReference type="Proteomes" id="UP000478052"/>
    </source>
</evidence>
<feature type="domain" description="Transposable element P transposase-like RNase H C-terminal" evidence="4">
    <location>
        <begin position="319"/>
        <end position="352"/>
    </location>
</feature>
<feature type="domain" description="Transposable element P transposase-like RNase H" evidence="2">
    <location>
        <begin position="41"/>
        <end position="107"/>
    </location>
</feature>
<dbReference type="Pfam" id="PF12017">
    <property type="entry name" value="Tnp_P_element"/>
    <property type="match status" value="1"/>
</dbReference>
<dbReference type="PANTHER" id="PTHR47577:SF2">
    <property type="entry name" value="THAP DOMAIN CONTAINING 9"/>
    <property type="match status" value="1"/>
</dbReference>
<evidence type="ECO:0000313" key="5">
    <source>
        <dbReference type="EMBL" id="KAF0747452.1"/>
    </source>
</evidence>
<dbReference type="Pfam" id="PF21788">
    <property type="entry name" value="TNP-like_GBD"/>
    <property type="match status" value="1"/>
</dbReference>
<evidence type="ECO:0008006" key="7">
    <source>
        <dbReference type="Google" id="ProtNLM"/>
    </source>
</evidence>
<gene>
    <name evidence="5" type="ORF">FWK35_00032050</name>
</gene>
<keyword evidence="6" id="KW-1185">Reference proteome</keyword>
<protein>
    <recommendedName>
        <fullName evidence="7">THAP-type domain-containing protein</fullName>
    </recommendedName>
</protein>
<dbReference type="EMBL" id="VUJU01006844">
    <property type="protein sequence ID" value="KAF0747452.1"/>
    <property type="molecule type" value="Genomic_DNA"/>
</dbReference>
<dbReference type="PANTHER" id="PTHR47577">
    <property type="entry name" value="THAP DOMAIN-CONTAINING PROTEIN 6"/>
    <property type="match status" value="1"/>
</dbReference>
<feature type="domain" description="Transposable element P transposase-like GTP-binding insertion" evidence="3">
    <location>
        <begin position="130"/>
        <end position="249"/>
    </location>
</feature>
<dbReference type="Pfam" id="PF21787">
    <property type="entry name" value="TNP-like_RNaseH_N"/>
    <property type="match status" value="1"/>
</dbReference>
<dbReference type="InterPro" id="IPR048367">
    <property type="entry name" value="TNP-like_RNaseH_C"/>
</dbReference>
<evidence type="ECO:0000259" key="4">
    <source>
        <dbReference type="Pfam" id="PF21789"/>
    </source>
</evidence>